<evidence type="ECO:0000313" key="2">
    <source>
        <dbReference type="Proteomes" id="UP000182508"/>
    </source>
</evidence>
<dbReference type="STRING" id="439219.SAMN02910293_00127"/>
<dbReference type="AlphaFoldDB" id="A0A1G6A1P9"/>
<dbReference type="EMBL" id="FMXP01000002">
    <property type="protein sequence ID" value="SDB02270.1"/>
    <property type="molecule type" value="Genomic_DNA"/>
</dbReference>
<evidence type="ECO:0000313" key="1">
    <source>
        <dbReference type="EMBL" id="SDB02270.1"/>
    </source>
</evidence>
<protein>
    <submittedName>
        <fullName evidence="1">Uncharacterized protein</fullName>
    </submittedName>
</protein>
<keyword evidence="2" id="KW-1185">Reference proteome</keyword>
<proteinExistence type="predicted"/>
<gene>
    <name evidence="1" type="ORF">SAMN02910293_00127</name>
</gene>
<reference evidence="1 2" key="1">
    <citation type="submission" date="2016-10" db="EMBL/GenBank/DDBJ databases">
        <authorList>
            <person name="de Groot N.N."/>
        </authorList>
    </citation>
    <scope>NUCLEOTIDE SEQUENCE [LARGE SCALE GENOMIC DNA]</scope>
    <source>
        <strain evidence="1 2">A-4</strain>
    </source>
</reference>
<organism evidence="1 2">
    <name type="scientific">Streptococcus henryi</name>
    <dbReference type="NCBI Taxonomy" id="439219"/>
    <lineage>
        <taxon>Bacteria</taxon>
        <taxon>Bacillati</taxon>
        <taxon>Bacillota</taxon>
        <taxon>Bacilli</taxon>
        <taxon>Lactobacillales</taxon>
        <taxon>Streptococcaceae</taxon>
        <taxon>Streptococcus</taxon>
    </lineage>
</organism>
<dbReference type="Proteomes" id="UP000182508">
    <property type="component" value="Unassembled WGS sequence"/>
</dbReference>
<accession>A0A1G6A1P9</accession>
<sequence length="41" mass="4968">MKKTRLSQEEKLFLIRYESQSFHRFRDILSYSIVCGKLTKS</sequence>
<name>A0A1G6A1P9_9STRE</name>
<dbReference type="RefSeq" id="WP_018164805.1">
    <property type="nucleotide sequence ID" value="NZ_FMXP01000002.1"/>
</dbReference>